<dbReference type="EMBL" id="JABKKF010000004">
    <property type="protein sequence ID" value="NPD91818.1"/>
    <property type="molecule type" value="Genomic_DNA"/>
</dbReference>
<feature type="chain" id="PRO_5046757596" evidence="1">
    <location>
        <begin position="19"/>
        <end position="365"/>
    </location>
</feature>
<feature type="signal peptide" evidence="1">
    <location>
        <begin position="1"/>
        <end position="18"/>
    </location>
</feature>
<gene>
    <name evidence="2" type="ORF">HPS56_05540</name>
</gene>
<reference evidence="2 3" key="1">
    <citation type="submission" date="2020-05" db="EMBL/GenBank/DDBJ databases">
        <title>Distinct polysaccharide utilization as determinants for interspecies competition between intestinal Prevotella spp.</title>
        <authorList>
            <person name="Galvez E.J.C."/>
            <person name="Iljazovic A."/>
            <person name="Strowig T."/>
        </authorList>
    </citation>
    <scope>NUCLEOTIDE SEQUENCE [LARGE SCALE GENOMIC DNA]</scope>
    <source>
        <strain evidence="2 3">PMUR</strain>
    </source>
</reference>
<evidence type="ECO:0000313" key="3">
    <source>
        <dbReference type="Proteomes" id="UP000714420"/>
    </source>
</evidence>
<comment type="caution">
    <text evidence="2">The sequence shown here is derived from an EMBL/GenBank/DDBJ whole genome shotgun (WGS) entry which is preliminary data.</text>
</comment>
<name>A0ABX2AKT6_9BACT</name>
<evidence type="ECO:0000313" key="2">
    <source>
        <dbReference type="EMBL" id="NPD91818.1"/>
    </source>
</evidence>
<dbReference type="RefSeq" id="WP_172275170.1">
    <property type="nucleotide sequence ID" value="NZ_CASGMU010000003.1"/>
</dbReference>
<sequence>MRVLTVIISFAMAAYSFAATAFYTSRLEKIARAVGFDMSVVMPPGIDTTGVVSHGGRPLRVRTNANGDVSHIGYKIFDDRVIGSYGSTDVFDFIERYVLELDLKLDGRSAALRMDVDNVKIVRGDMQMLRSVTPQTPFTIEEITRRMYRLKWNVGREELCLTFPADCQLMLGADVLELENMLERDVMRMKPLENGWKQALNGKELSAGDNVIIVDGGKYLSELIRGDIYLTVRNGEKELYCDRKNPSRSVGNIMLTGHSVKELPMRLSIVKYGDDTVLSGVTVRQFVAFCRAQGCKLYFGIKKTDGRRLTGTLFALNERMAYNHVLSVDFPLGILSGEREEVKAVVYPYIPLQNVTERFFIQDIE</sequence>
<proteinExistence type="predicted"/>
<protein>
    <submittedName>
        <fullName evidence="2">Uncharacterized protein</fullName>
    </submittedName>
</protein>
<dbReference type="Proteomes" id="UP000714420">
    <property type="component" value="Unassembled WGS sequence"/>
</dbReference>
<keyword evidence="3" id="KW-1185">Reference proteome</keyword>
<accession>A0ABX2AKT6</accession>
<keyword evidence="1" id="KW-0732">Signal</keyword>
<organism evidence="2 3">
    <name type="scientific">Xylanibacter muris</name>
    <dbReference type="NCBI Taxonomy" id="2736290"/>
    <lineage>
        <taxon>Bacteria</taxon>
        <taxon>Pseudomonadati</taxon>
        <taxon>Bacteroidota</taxon>
        <taxon>Bacteroidia</taxon>
        <taxon>Bacteroidales</taxon>
        <taxon>Prevotellaceae</taxon>
        <taxon>Xylanibacter</taxon>
    </lineage>
</organism>
<evidence type="ECO:0000256" key="1">
    <source>
        <dbReference type="SAM" id="SignalP"/>
    </source>
</evidence>